<accession>A0ABM6MC20</accession>
<dbReference type="Proteomes" id="UP000258016">
    <property type="component" value="Chromosome"/>
</dbReference>
<evidence type="ECO:0008006" key="3">
    <source>
        <dbReference type="Google" id="ProtNLM"/>
    </source>
</evidence>
<proteinExistence type="predicted"/>
<dbReference type="InterPro" id="IPR021074">
    <property type="entry name" value="Formate_DH_dsu"/>
</dbReference>
<dbReference type="Pfam" id="PF11390">
    <property type="entry name" value="FdsD"/>
    <property type="match status" value="1"/>
</dbReference>
<evidence type="ECO:0000313" key="1">
    <source>
        <dbReference type="EMBL" id="ASR53601.1"/>
    </source>
</evidence>
<evidence type="ECO:0000313" key="2">
    <source>
        <dbReference type="Proteomes" id="UP000258016"/>
    </source>
</evidence>
<sequence length="59" mass="6248">MANQIARNLALDEDPVGAVAAHIRAYWSPRMIDGLRRQSDAVLEPVAAAAIAGLEPTHG</sequence>
<organism evidence="1 2">
    <name type="scientific">Blastomonas fulva</name>
    <dbReference type="NCBI Taxonomy" id="1550728"/>
    <lineage>
        <taxon>Bacteria</taxon>
        <taxon>Pseudomonadati</taxon>
        <taxon>Pseudomonadota</taxon>
        <taxon>Alphaproteobacteria</taxon>
        <taxon>Sphingomonadales</taxon>
        <taxon>Sphingomonadaceae</taxon>
        <taxon>Blastomonas</taxon>
    </lineage>
</organism>
<reference evidence="1 2" key="1">
    <citation type="submission" date="2017-03" db="EMBL/GenBank/DDBJ databases">
        <title>Complete genome sequence of Blastomonas fulva degrading microcsystin LR.</title>
        <authorList>
            <person name="Lee H.-g."/>
            <person name="Jin L."/>
            <person name="oh H.-M."/>
        </authorList>
    </citation>
    <scope>NUCLEOTIDE SEQUENCE [LARGE SCALE GENOMIC DNA]</scope>
    <source>
        <strain evidence="1 2">T2</strain>
    </source>
</reference>
<protein>
    <recommendedName>
        <fullName evidence="3">Formate dehydrogenase</fullName>
    </recommendedName>
</protein>
<name>A0ABM6MC20_9SPHN</name>
<gene>
    <name evidence="1" type="ORF">B5J99_16205</name>
</gene>
<dbReference type="EMBL" id="CP020083">
    <property type="protein sequence ID" value="ASR53601.1"/>
    <property type="molecule type" value="Genomic_DNA"/>
</dbReference>
<keyword evidence="2" id="KW-1185">Reference proteome</keyword>